<evidence type="ECO:0000313" key="2">
    <source>
        <dbReference type="EMBL" id="CAH1791232.1"/>
    </source>
</evidence>
<feature type="region of interest" description="Disordered" evidence="1">
    <location>
        <begin position="314"/>
        <end position="333"/>
    </location>
</feature>
<feature type="compositionally biased region" description="Basic and acidic residues" evidence="1">
    <location>
        <begin position="107"/>
        <end position="118"/>
    </location>
</feature>
<protein>
    <submittedName>
        <fullName evidence="2">Uncharacterized protein</fullName>
    </submittedName>
</protein>
<accession>A0A8S4PAY6</accession>
<feature type="compositionally biased region" description="Polar residues" evidence="1">
    <location>
        <begin position="320"/>
        <end position="329"/>
    </location>
</feature>
<name>A0A8S4PAY6_OWEFU</name>
<feature type="non-terminal residue" evidence="2">
    <location>
        <position position="718"/>
    </location>
</feature>
<sequence>MEHEDINVPFADDERVAIEEFNDDEIITGHDDKTEMNGNFGPSDKCQSNAGPRLAVLDECELSDDSTVGSRESLVHGELYEHNEFESFIDELEFASDDNNENGVKAENGHRDKPIDKSNIENSVKQNAESNEHLVIKKDSNINSDLNVITDPNTLDCPLMNDDLNLKDKANINESENEDVNENVTRVHSIILEDEEVCEYFESSISDCWDYMNGNTKVDKLEGLTSNVTVDKERGFGNEGSLDIGTQNSFNITSRPESLCSTYRHHDMFNTAFEVPTGDITKHHIWSITPQPLQYQAVQQCLSSMTYIKEHSEMKKSKIDQPQSTNIPNNGDLLKSDFRQSHKQTDKTKMVSGLSVCQHNEKQYFTPQQLYQSTEGAPHNRSMNPQCEVDSLDSSHSSHKRSSSIYSQLYSNDLFDSSSSDETSGDENEDYFELLPEKAVKKLGEQTDSNCVKNKRAKDSNSQQTKQNDVRHFTVDYSSTFLSPKIAHKHSGNLEKNTNNSSSLRSNKELRPLHVECESGTTLSSLKPLGYIIAPIKQHKGNNTDRDNYTLKKDDHINHKDATTNQATNKMCIMTENHEKCLMDGCNRRINPDTGRTSTANKETNIDQNEKVIYSVRSECHKDICVNNTTIECNDSKSENTMDYQDTQMNISDTHRSTDIVAPICQPEEISIGPKSPVAKRHGTKTPGTQSPGTMSPGKVSLSSSSHSLGKLSWKDFF</sequence>
<gene>
    <name evidence="2" type="ORF">OFUS_LOCUS16337</name>
</gene>
<evidence type="ECO:0000256" key="1">
    <source>
        <dbReference type="SAM" id="MobiDB-lite"/>
    </source>
</evidence>
<dbReference type="Proteomes" id="UP000749559">
    <property type="component" value="Unassembled WGS sequence"/>
</dbReference>
<proteinExistence type="predicted"/>
<feature type="region of interest" description="Disordered" evidence="1">
    <location>
        <begin position="374"/>
        <end position="405"/>
    </location>
</feature>
<evidence type="ECO:0000313" key="3">
    <source>
        <dbReference type="Proteomes" id="UP000749559"/>
    </source>
</evidence>
<comment type="caution">
    <text evidence="2">The sequence shown here is derived from an EMBL/GenBank/DDBJ whole genome shotgun (WGS) entry which is preliminary data.</text>
</comment>
<dbReference type="EMBL" id="CAIIXF020000008">
    <property type="protein sequence ID" value="CAH1791232.1"/>
    <property type="molecule type" value="Genomic_DNA"/>
</dbReference>
<feature type="region of interest" description="Disordered" evidence="1">
    <location>
        <begin position="99"/>
        <end position="118"/>
    </location>
</feature>
<feature type="region of interest" description="Disordered" evidence="1">
    <location>
        <begin position="445"/>
        <end position="471"/>
    </location>
</feature>
<keyword evidence="3" id="KW-1185">Reference proteome</keyword>
<organism evidence="2 3">
    <name type="scientific">Owenia fusiformis</name>
    <name type="common">Polychaete worm</name>
    <dbReference type="NCBI Taxonomy" id="6347"/>
    <lineage>
        <taxon>Eukaryota</taxon>
        <taxon>Metazoa</taxon>
        <taxon>Spiralia</taxon>
        <taxon>Lophotrochozoa</taxon>
        <taxon>Annelida</taxon>
        <taxon>Polychaeta</taxon>
        <taxon>Sedentaria</taxon>
        <taxon>Canalipalpata</taxon>
        <taxon>Sabellida</taxon>
        <taxon>Oweniida</taxon>
        <taxon>Oweniidae</taxon>
        <taxon>Owenia</taxon>
    </lineage>
</organism>
<feature type="region of interest" description="Disordered" evidence="1">
    <location>
        <begin position="668"/>
        <end position="708"/>
    </location>
</feature>
<dbReference type="AlphaFoldDB" id="A0A8S4PAY6"/>
<feature type="compositionally biased region" description="Polar residues" evidence="1">
    <location>
        <begin position="374"/>
        <end position="385"/>
    </location>
</feature>
<reference evidence="2" key="1">
    <citation type="submission" date="2022-03" db="EMBL/GenBank/DDBJ databases">
        <authorList>
            <person name="Martin C."/>
        </authorList>
    </citation>
    <scope>NUCLEOTIDE SEQUENCE</scope>
</reference>